<dbReference type="InterPro" id="IPR038717">
    <property type="entry name" value="Tc1-like_DDE_dom"/>
</dbReference>
<proteinExistence type="predicted"/>
<evidence type="ECO:0000256" key="1">
    <source>
        <dbReference type="SAM" id="MobiDB-lite"/>
    </source>
</evidence>
<dbReference type="InterPro" id="IPR036397">
    <property type="entry name" value="RNaseH_sf"/>
</dbReference>
<feature type="region of interest" description="Disordered" evidence="1">
    <location>
        <begin position="1"/>
        <end position="23"/>
    </location>
</feature>
<accession>A0ABP7FY45</accession>
<dbReference type="PANTHER" id="PTHR30347">
    <property type="entry name" value="POTASSIUM CHANNEL RELATED"/>
    <property type="match status" value="1"/>
</dbReference>
<dbReference type="EMBL" id="BAABEP010000052">
    <property type="protein sequence ID" value="GAA3750811.1"/>
    <property type="molecule type" value="Genomic_DNA"/>
</dbReference>
<feature type="domain" description="Tc1-like transposase DDE" evidence="2">
    <location>
        <begin position="140"/>
        <end position="261"/>
    </location>
</feature>
<organism evidence="3 4">
    <name type="scientific">Streptomyces tremellae</name>
    <dbReference type="NCBI Taxonomy" id="1124239"/>
    <lineage>
        <taxon>Bacteria</taxon>
        <taxon>Bacillati</taxon>
        <taxon>Actinomycetota</taxon>
        <taxon>Actinomycetes</taxon>
        <taxon>Kitasatosporales</taxon>
        <taxon>Streptomycetaceae</taxon>
        <taxon>Streptomyces</taxon>
    </lineage>
</organism>
<dbReference type="Gene3D" id="3.30.420.10">
    <property type="entry name" value="Ribonuclease H-like superfamily/Ribonuclease H"/>
    <property type="match status" value="1"/>
</dbReference>
<dbReference type="NCBIfam" id="NF033545">
    <property type="entry name" value="transpos_IS630"/>
    <property type="match status" value="1"/>
</dbReference>
<gene>
    <name evidence="3" type="ORF">GCM10023082_53550</name>
</gene>
<protein>
    <recommendedName>
        <fullName evidence="2">Tc1-like transposase DDE domain-containing protein</fullName>
    </recommendedName>
</protein>
<dbReference type="InterPro" id="IPR047655">
    <property type="entry name" value="Transpos_IS630-like"/>
</dbReference>
<dbReference type="PANTHER" id="PTHR30347:SF1">
    <property type="entry name" value="MECHANOSENSITIVE CHANNEL MSCK"/>
    <property type="match status" value="1"/>
</dbReference>
<evidence type="ECO:0000259" key="2">
    <source>
        <dbReference type="Pfam" id="PF13358"/>
    </source>
</evidence>
<sequence>MSRGRRCVGGGPGAPRTGWRGWWTGRVPGAPRKITDEQVEALVARTLDQTPAAGDSHGSTRSMAQAAGMSQSAVSRIWRAFGLKPHIVETWKLSTDPQFVAKVRDVVGIYLTPPENALVLAVDEKSQIQALDRAQPVLPMAPTVPARMAHDYVRHGTTSLFAAPDIASGSVISQHYRRDRHQEFLRFLKIVDNAVPKDLELHLVLDNYATHKTGPVKNWLLRHPRFHLHFTPTSASWLNLVERWFVELTCRNLRRSAHRSVVELERDIRRWINEWNKNPRPFVWTKTADDILDTLAAYCTRTNDSGHQVGRSARTCLLRRFGVAGCRPSRAPLADSCKSPHAKVAGQGEHIRERKEQYMRNGGTPWTIAVSTGGDTLRQERLTRDLHDALNRADSLVVGFHDADAPATPGQKGAGVGEVALWATGAAAVARPASQVLITLIKEWCAKDRHRKVVVTVGDDSIEITGRPDAAQERMVRDFQDRIAGEGGPEPDNGAA</sequence>
<dbReference type="InterPro" id="IPR052702">
    <property type="entry name" value="MscS-like_channel"/>
</dbReference>
<dbReference type="Proteomes" id="UP001499884">
    <property type="component" value="Unassembled WGS sequence"/>
</dbReference>
<keyword evidence="4" id="KW-1185">Reference proteome</keyword>
<reference evidence="4" key="1">
    <citation type="journal article" date="2019" name="Int. J. Syst. Evol. Microbiol.">
        <title>The Global Catalogue of Microorganisms (GCM) 10K type strain sequencing project: providing services to taxonomists for standard genome sequencing and annotation.</title>
        <authorList>
            <consortium name="The Broad Institute Genomics Platform"/>
            <consortium name="The Broad Institute Genome Sequencing Center for Infectious Disease"/>
            <person name="Wu L."/>
            <person name="Ma J."/>
        </authorList>
    </citation>
    <scope>NUCLEOTIDE SEQUENCE [LARGE SCALE GENOMIC DNA]</scope>
    <source>
        <strain evidence="4">JCM 30846</strain>
    </source>
</reference>
<evidence type="ECO:0000313" key="3">
    <source>
        <dbReference type="EMBL" id="GAA3750811.1"/>
    </source>
</evidence>
<name>A0ABP7FY45_9ACTN</name>
<dbReference type="Pfam" id="PF13358">
    <property type="entry name" value="DDE_3"/>
    <property type="match status" value="1"/>
</dbReference>
<evidence type="ECO:0000313" key="4">
    <source>
        <dbReference type="Proteomes" id="UP001499884"/>
    </source>
</evidence>
<comment type="caution">
    <text evidence="3">The sequence shown here is derived from an EMBL/GenBank/DDBJ whole genome shotgun (WGS) entry which is preliminary data.</text>
</comment>